<dbReference type="InterPro" id="IPR004839">
    <property type="entry name" value="Aminotransferase_I/II_large"/>
</dbReference>
<evidence type="ECO:0000313" key="9">
    <source>
        <dbReference type="Proteomes" id="UP001211907"/>
    </source>
</evidence>
<keyword evidence="9" id="KW-1185">Reference proteome</keyword>
<keyword evidence="6" id="KW-0663">Pyridoxal phosphate</keyword>
<keyword evidence="4" id="KW-0032">Aminotransferase</keyword>
<evidence type="ECO:0000259" key="7">
    <source>
        <dbReference type="Pfam" id="PF00155"/>
    </source>
</evidence>
<evidence type="ECO:0000313" key="8">
    <source>
        <dbReference type="EMBL" id="KAJ3106994.1"/>
    </source>
</evidence>
<dbReference type="Pfam" id="PF00155">
    <property type="entry name" value="Aminotran_1_2"/>
    <property type="match status" value="1"/>
</dbReference>
<evidence type="ECO:0000256" key="5">
    <source>
        <dbReference type="ARBA" id="ARBA00022679"/>
    </source>
</evidence>
<dbReference type="InterPro" id="IPR015424">
    <property type="entry name" value="PyrdxlP-dep_Trfase"/>
</dbReference>
<keyword evidence="5" id="KW-0808">Transferase</keyword>
<dbReference type="PANTHER" id="PTHR42790:SF19">
    <property type="entry name" value="KYNURENINE_ALPHA-AMINOADIPATE AMINOTRANSFERASE, MITOCHONDRIAL"/>
    <property type="match status" value="1"/>
</dbReference>
<organism evidence="8 9">
    <name type="scientific">Physocladia obscura</name>
    <dbReference type="NCBI Taxonomy" id="109957"/>
    <lineage>
        <taxon>Eukaryota</taxon>
        <taxon>Fungi</taxon>
        <taxon>Fungi incertae sedis</taxon>
        <taxon>Chytridiomycota</taxon>
        <taxon>Chytridiomycota incertae sedis</taxon>
        <taxon>Chytridiomycetes</taxon>
        <taxon>Chytridiales</taxon>
        <taxon>Chytriomycetaceae</taxon>
        <taxon>Physocladia</taxon>
    </lineage>
</organism>
<evidence type="ECO:0000256" key="2">
    <source>
        <dbReference type="ARBA" id="ARBA00007441"/>
    </source>
</evidence>
<dbReference type="GO" id="GO:0030170">
    <property type="term" value="F:pyridoxal phosphate binding"/>
    <property type="evidence" value="ECO:0007669"/>
    <property type="project" value="InterPro"/>
</dbReference>
<evidence type="ECO:0000256" key="4">
    <source>
        <dbReference type="ARBA" id="ARBA00022576"/>
    </source>
</evidence>
<comment type="cofactor">
    <cofactor evidence="1">
        <name>pyridoxal 5'-phosphate</name>
        <dbReference type="ChEBI" id="CHEBI:597326"/>
    </cofactor>
</comment>
<dbReference type="InterPro" id="IPR015421">
    <property type="entry name" value="PyrdxlP-dep_Trfase_major"/>
</dbReference>
<name>A0AAD5SVY4_9FUNG</name>
<gene>
    <name evidence="8" type="ORF">HK100_003655</name>
</gene>
<sequence length="369" mass="41003">MYPYVGLSFQLRDGESITVPTAELVQALQYSPTNGIPQLVSWLKDVQIAEHKPPFLDSFDVCVGNGSQDVLTKAFDLLLSEGDTLLCESPAYVGSLSYLRPLGCKFANVSTDADGLIPDALEYILENWKDTATRPRVLYTVPIGGNPTGCTTTVDRKKKIYEIAQKYDIIILEDDPYYYLQFGAERDLSYFSIDTDQRVLRFDSFSKILSAGLRVGWVSGPKPLVDRIILHSQSSILHASGISQLLVYKTVQHWGLQGFFEHTQNVSKFYKQKGDVFLASAERHLKGLAEWVAPTAGMFVWIKLLGINDSASLIKQKAVEKKVLLVPGFEFFPNPQATPYVRASFSTASGEEIDAALSRLAEIAKEAQE</sequence>
<dbReference type="Gene3D" id="3.40.640.10">
    <property type="entry name" value="Type I PLP-dependent aspartate aminotransferase-like (Major domain)"/>
    <property type="match status" value="1"/>
</dbReference>
<dbReference type="EMBL" id="JADGJH010001927">
    <property type="protein sequence ID" value="KAJ3106994.1"/>
    <property type="molecule type" value="Genomic_DNA"/>
</dbReference>
<comment type="caution">
    <text evidence="8">The sequence shown here is derived from an EMBL/GenBank/DDBJ whole genome shotgun (WGS) entry which is preliminary data.</text>
</comment>
<dbReference type="InterPro" id="IPR050859">
    <property type="entry name" value="Class-I_PLP-dep_aminotransf"/>
</dbReference>
<dbReference type="Proteomes" id="UP001211907">
    <property type="component" value="Unassembled WGS sequence"/>
</dbReference>
<dbReference type="GO" id="GO:0008483">
    <property type="term" value="F:transaminase activity"/>
    <property type="evidence" value="ECO:0007669"/>
    <property type="project" value="UniProtKB-KW"/>
</dbReference>
<reference evidence="8" key="1">
    <citation type="submission" date="2020-05" db="EMBL/GenBank/DDBJ databases">
        <title>Phylogenomic resolution of chytrid fungi.</title>
        <authorList>
            <person name="Stajich J.E."/>
            <person name="Amses K."/>
            <person name="Simmons R."/>
            <person name="Seto K."/>
            <person name="Myers J."/>
            <person name="Bonds A."/>
            <person name="Quandt C.A."/>
            <person name="Barry K."/>
            <person name="Liu P."/>
            <person name="Grigoriev I."/>
            <person name="Longcore J.E."/>
            <person name="James T.Y."/>
        </authorList>
    </citation>
    <scope>NUCLEOTIDE SEQUENCE</scope>
    <source>
        <strain evidence="8">JEL0513</strain>
    </source>
</reference>
<dbReference type="AlphaFoldDB" id="A0AAD5SVY4"/>
<dbReference type="GO" id="GO:1901605">
    <property type="term" value="P:alpha-amino acid metabolic process"/>
    <property type="evidence" value="ECO:0007669"/>
    <property type="project" value="TreeGrafter"/>
</dbReference>
<evidence type="ECO:0000256" key="3">
    <source>
        <dbReference type="ARBA" id="ARBA00011738"/>
    </source>
</evidence>
<comment type="similarity">
    <text evidence="2">Belongs to the class-I pyridoxal-phosphate-dependent aminotransferase family.</text>
</comment>
<dbReference type="SUPFAM" id="SSF53383">
    <property type="entry name" value="PLP-dependent transferases"/>
    <property type="match status" value="1"/>
</dbReference>
<feature type="domain" description="Aminotransferase class I/classII large" evidence="7">
    <location>
        <begin position="29"/>
        <end position="360"/>
    </location>
</feature>
<proteinExistence type="inferred from homology"/>
<dbReference type="FunFam" id="3.90.1150.10:FF:000166">
    <property type="entry name" value="Kynurenine/alpha-aminoadipate aminotransferase, mitochondrial"/>
    <property type="match status" value="1"/>
</dbReference>
<dbReference type="PANTHER" id="PTHR42790">
    <property type="entry name" value="AMINOTRANSFERASE"/>
    <property type="match status" value="1"/>
</dbReference>
<dbReference type="CDD" id="cd00609">
    <property type="entry name" value="AAT_like"/>
    <property type="match status" value="1"/>
</dbReference>
<accession>A0AAD5SVY4</accession>
<evidence type="ECO:0000256" key="6">
    <source>
        <dbReference type="ARBA" id="ARBA00022898"/>
    </source>
</evidence>
<evidence type="ECO:0000256" key="1">
    <source>
        <dbReference type="ARBA" id="ARBA00001933"/>
    </source>
</evidence>
<protein>
    <recommendedName>
        <fullName evidence="7">Aminotransferase class I/classII large domain-containing protein</fullName>
    </recommendedName>
</protein>
<comment type="subunit">
    <text evidence="3">Homodimer.</text>
</comment>
<dbReference type="FunFam" id="3.40.640.10:FF:000053">
    <property type="entry name" value="Aminotransferase, class I"/>
    <property type="match status" value="1"/>
</dbReference>